<accession>A0ABU6YXS9</accession>
<comment type="caution">
    <text evidence="3">The sequence shown here is derived from an EMBL/GenBank/DDBJ whole genome shotgun (WGS) entry which is preliminary data.</text>
</comment>
<evidence type="ECO:0000313" key="4">
    <source>
        <dbReference type="Proteomes" id="UP001341840"/>
    </source>
</evidence>
<feature type="compositionally biased region" description="Basic residues" evidence="1">
    <location>
        <begin position="117"/>
        <end position="127"/>
    </location>
</feature>
<feature type="region of interest" description="Disordered" evidence="1">
    <location>
        <begin position="111"/>
        <end position="136"/>
    </location>
</feature>
<dbReference type="EMBL" id="JASCZI010244647">
    <property type="protein sequence ID" value="MED6214286.1"/>
    <property type="molecule type" value="Genomic_DNA"/>
</dbReference>
<feature type="non-terminal residue" evidence="3">
    <location>
        <position position="1"/>
    </location>
</feature>
<dbReference type="Proteomes" id="UP001341840">
    <property type="component" value="Unassembled WGS sequence"/>
</dbReference>
<proteinExistence type="predicted"/>
<sequence>VYQFGRVCVYLRWVFKVSVFFSVGFTVGLAIVHLRRYRRIYRRSYHYFTAHITVGFSLRTFPSDLSSDVFASDNTSDGTWGDQVVDFLNDFRRINPTEICVGQHESDENIFASSKLPSKRYPTKKPTKSTQSSNFR</sequence>
<organism evidence="3 4">
    <name type="scientific">Stylosanthes scabra</name>
    <dbReference type="NCBI Taxonomy" id="79078"/>
    <lineage>
        <taxon>Eukaryota</taxon>
        <taxon>Viridiplantae</taxon>
        <taxon>Streptophyta</taxon>
        <taxon>Embryophyta</taxon>
        <taxon>Tracheophyta</taxon>
        <taxon>Spermatophyta</taxon>
        <taxon>Magnoliopsida</taxon>
        <taxon>eudicotyledons</taxon>
        <taxon>Gunneridae</taxon>
        <taxon>Pentapetalae</taxon>
        <taxon>rosids</taxon>
        <taxon>fabids</taxon>
        <taxon>Fabales</taxon>
        <taxon>Fabaceae</taxon>
        <taxon>Papilionoideae</taxon>
        <taxon>50 kb inversion clade</taxon>
        <taxon>dalbergioids sensu lato</taxon>
        <taxon>Dalbergieae</taxon>
        <taxon>Pterocarpus clade</taxon>
        <taxon>Stylosanthes</taxon>
    </lineage>
</organism>
<reference evidence="3 4" key="1">
    <citation type="journal article" date="2023" name="Plants (Basel)">
        <title>Bridging the Gap: Combining Genomics and Transcriptomics Approaches to Understand Stylosanthes scabra, an Orphan Legume from the Brazilian Caatinga.</title>
        <authorList>
            <person name="Ferreira-Neto J.R.C."/>
            <person name="da Silva M.D."/>
            <person name="Binneck E."/>
            <person name="de Melo N.F."/>
            <person name="da Silva R.H."/>
            <person name="de Melo A.L.T.M."/>
            <person name="Pandolfi V."/>
            <person name="Bustamante F.O."/>
            <person name="Brasileiro-Vidal A.C."/>
            <person name="Benko-Iseppon A.M."/>
        </authorList>
    </citation>
    <scope>NUCLEOTIDE SEQUENCE [LARGE SCALE GENOMIC DNA]</scope>
    <source>
        <tissue evidence="3">Leaves</tissue>
    </source>
</reference>
<keyword evidence="2" id="KW-0472">Membrane</keyword>
<protein>
    <submittedName>
        <fullName evidence="3">Uncharacterized protein</fullName>
    </submittedName>
</protein>
<gene>
    <name evidence="3" type="ORF">PIB30_101572</name>
</gene>
<name>A0ABU6YXS9_9FABA</name>
<evidence type="ECO:0000313" key="3">
    <source>
        <dbReference type="EMBL" id="MED6214286.1"/>
    </source>
</evidence>
<evidence type="ECO:0000256" key="2">
    <source>
        <dbReference type="SAM" id="Phobius"/>
    </source>
</evidence>
<keyword evidence="2" id="KW-1133">Transmembrane helix</keyword>
<evidence type="ECO:0000256" key="1">
    <source>
        <dbReference type="SAM" id="MobiDB-lite"/>
    </source>
</evidence>
<feature type="transmembrane region" description="Helical" evidence="2">
    <location>
        <begin position="13"/>
        <end position="34"/>
    </location>
</feature>
<keyword evidence="2" id="KW-0812">Transmembrane</keyword>
<keyword evidence="4" id="KW-1185">Reference proteome</keyword>